<keyword evidence="3" id="KW-0547">Nucleotide-binding</keyword>
<dbReference type="GO" id="GO:0006529">
    <property type="term" value="P:asparagine biosynthetic process"/>
    <property type="evidence" value="ECO:0007669"/>
    <property type="project" value="InterPro"/>
</dbReference>
<evidence type="ECO:0000313" key="5">
    <source>
        <dbReference type="EMBL" id="ALA98554.1"/>
    </source>
</evidence>
<dbReference type="SUPFAM" id="SSF55681">
    <property type="entry name" value="Class II aaRS and biotin synthetases"/>
    <property type="match status" value="1"/>
</dbReference>
<dbReference type="Gene3D" id="3.30.930.10">
    <property type="entry name" value="Bira Bifunctional Protein, Domain 2"/>
    <property type="match status" value="1"/>
</dbReference>
<protein>
    <submittedName>
        <fullName evidence="5">Asparagine synthetase AsnA</fullName>
    </submittedName>
</protein>
<dbReference type="EMBL" id="CP010899">
    <property type="protein sequence ID" value="ALA98554.1"/>
    <property type="molecule type" value="Genomic_DNA"/>
</dbReference>
<dbReference type="Pfam" id="PF03590">
    <property type="entry name" value="AsnA"/>
    <property type="match status" value="1"/>
</dbReference>
<evidence type="ECO:0000256" key="2">
    <source>
        <dbReference type="ARBA" id="ARBA00022598"/>
    </source>
</evidence>
<dbReference type="InterPro" id="IPR045864">
    <property type="entry name" value="aa-tRNA-synth_II/BPL/LPL"/>
</dbReference>
<evidence type="ECO:0000256" key="1">
    <source>
        <dbReference type="ARBA" id="ARBA00022490"/>
    </source>
</evidence>
<keyword evidence="4" id="KW-0067">ATP-binding</keyword>
<dbReference type="KEGG" id="skn:SKUN_001697"/>
<dbReference type="GO" id="GO:0004071">
    <property type="term" value="F:aspartate-ammonia ligase activity"/>
    <property type="evidence" value="ECO:0007669"/>
    <property type="project" value="InterPro"/>
</dbReference>
<accession>A0A0K2JIY3</accession>
<dbReference type="PIRSF" id="PIRSF001555">
    <property type="entry name" value="Asp_ammon_ligase"/>
    <property type="match status" value="1"/>
</dbReference>
<dbReference type="GO" id="GO:0005524">
    <property type="term" value="F:ATP binding"/>
    <property type="evidence" value="ECO:0007669"/>
    <property type="project" value="UniProtKB-KW"/>
</dbReference>
<gene>
    <name evidence="5" type="primary">asnA</name>
    <name evidence="5" type="ORF">SKUN_001697</name>
</gene>
<dbReference type="PANTHER" id="PTHR30073">
    <property type="entry name" value="ASPARTATE--AMMONIA LIGASE"/>
    <property type="match status" value="1"/>
</dbReference>
<proteinExistence type="predicted"/>
<organism evidence="5 6">
    <name type="scientific">Spiroplasma kunkelii CR2-3x</name>
    <dbReference type="NCBI Taxonomy" id="273035"/>
    <lineage>
        <taxon>Bacteria</taxon>
        <taxon>Bacillati</taxon>
        <taxon>Mycoplasmatota</taxon>
        <taxon>Mollicutes</taxon>
        <taxon>Entomoplasmatales</taxon>
        <taxon>Spiroplasmataceae</taxon>
        <taxon>Spiroplasma</taxon>
    </lineage>
</organism>
<evidence type="ECO:0000313" key="6">
    <source>
        <dbReference type="Proteomes" id="UP000062963"/>
    </source>
</evidence>
<keyword evidence="6" id="KW-1185">Reference proteome</keyword>
<dbReference type="RefSeq" id="WP_053391548.1">
    <property type="nucleotide sequence ID" value="NZ_CP010899.1"/>
</dbReference>
<reference evidence="5 6" key="1">
    <citation type="journal article" date="2015" name="Genome Announc.">
        <title>Complete Genome Sequence of Spiroplasma kunkelii Strain CR2-3x, Causal Agent of Corn Stunt Disease in Zea mays L.</title>
        <authorList>
            <person name="Davis R.E."/>
            <person name="Shao J."/>
            <person name="Dally E.L."/>
            <person name="Zhao Y."/>
            <person name="Gasparich G.E."/>
            <person name="Gaynor B.J."/>
            <person name="Athey J.C."/>
            <person name="Harrison N.A."/>
            <person name="Donofrio N."/>
        </authorList>
    </citation>
    <scope>NUCLEOTIDE SEQUENCE [LARGE SCALE GENOMIC DNA]</scope>
    <source>
        <strain evidence="5 6">CR2-3x</strain>
    </source>
</reference>
<dbReference type="OrthoDB" id="9766088at2"/>
<sequence>MAFGIEIGYSSILTLRETVEAISLIKRELVCLFIIQFNLLKVDAPLITTEEKGFNDDFRMTERPIDFDISPTNLVGEILQSHNKWRRNAIKQYELLENEGILTTAIVLRRDIKQSNSQAVSFSEIGFDLLLEEKDITLLKIKQTIDKAINIVSDVEDILLLKFPQLNKKFKKKLNWTSQIELQKTMRLLSYQERLNRYTRENGATILYGLKNSITNNTIEISESQDVFNWELYAKIFVYDFVLEKATCIGYCAATVNSDVLKSQLAVTKETSKLRTEYDAKVATNDLPVTLSFGLFKSQLDLFLLEKQHIGEVIASVWSDDFLEYVKKNGIEIL</sequence>
<dbReference type="AlphaFoldDB" id="A0A0K2JIY3"/>
<dbReference type="PANTHER" id="PTHR30073:SF5">
    <property type="entry name" value="ASPARTATE--AMMONIA LIGASE"/>
    <property type="match status" value="1"/>
</dbReference>
<evidence type="ECO:0000256" key="3">
    <source>
        <dbReference type="ARBA" id="ARBA00022741"/>
    </source>
</evidence>
<dbReference type="GO" id="GO:0005829">
    <property type="term" value="C:cytosol"/>
    <property type="evidence" value="ECO:0007669"/>
    <property type="project" value="TreeGrafter"/>
</dbReference>
<keyword evidence="2" id="KW-0436">Ligase</keyword>
<dbReference type="PATRIC" id="fig|273035.7.peg.2086"/>
<dbReference type="STRING" id="273035.SKUN_001697"/>
<name>A0A0K2JIY3_SPIKU</name>
<dbReference type="InterPro" id="IPR004618">
    <property type="entry name" value="AsnA"/>
</dbReference>
<evidence type="ECO:0000256" key="4">
    <source>
        <dbReference type="ARBA" id="ARBA00022840"/>
    </source>
</evidence>
<dbReference type="Proteomes" id="UP000062963">
    <property type="component" value="Chromosome"/>
</dbReference>
<keyword evidence="1" id="KW-0963">Cytoplasm</keyword>